<dbReference type="AlphaFoldDB" id="A0A0F9BG90"/>
<name>A0A0F9BG90_9ZZZZ</name>
<organism evidence="1">
    <name type="scientific">marine sediment metagenome</name>
    <dbReference type="NCBI Taxonomy" id="412755"/>
    <lineage>
        <taxon>unclassified sequences</taxon>
        <taxon>metagenomes</taxon>
        <taxon>ecological metagenomes</taxon>
    </lineage>
</organism>
<protein>
    <submittedName>
        <fullName evidence="1">Uncharacterized protein</fullName>
    </submittedName>
</protein>
<sequence>MTYKEAIAILEKVFNEFPQLCSVEKVAAPANEPREYVLKVLTKTSSF</sequence>
<reference evidence="1" key="1">
    <citation type="journal article" date="2015" name="Nature">
        <title>Complex archaea that bridge the gap between prokaryotes and eukaryotes.</title>
        <authorList>
            <person name="Spang A."/>
            <person name="Saw J.H."/>
            <person name="Jorgensen S.L."/>
            <person name="Zaremba-Niedzwiedzka K."/>
            <person name="Martijn J."/>
            <person name="Lind A.E."/>
            <person name="van Eijk R."/>
            <person name="Schleper C."/>
            <person name="Guy L."/>
            <person name="Ettema T.J."/>
        </authorList>
    </citation>
    <scope>NUCLEOTIDE SEQUENCE</scope>
</reference>
<accession>A0A0F9BG90</accession>
<dbReference type="EMBL" id="LAZR01037921">
    <property type="protein sequence ID" value="KKL20909.1"/>
    <property type="molecule type" value="Genomic_DNA"/>
</dbReference>
<proteinExistence type="predicted"/>
<gene>
    <name evidence="1" type="ORF">LCGC14_2450730</name>
</gene>
<evidence type="ECO:0000313" key="1">
    <source>
        <dbReference type="EMBL" id="KKL20909.1"/>
    </source>
</evidence>
<comment type="caution">
    <text evidence="1">The sequence shown here is derived from an EMBL/GenBank/DDBJ whole genome shotgun (WGS) entry which is preliminary data.</text>
</comment>